<dbReference type="Proteomes" id="UP000032142">
    <property type="component" value="Unassembled WGS sequence"/>
</dbReference>
<evidence type="ECO:0000313" key="2">
    <source>
        <dbReference type="Proteomes" id="UP000032142"/>
    </source>
</evidence>
<keyword evidence="2" id="KW-1185">Reference proteome</keyword>
<dbReference type="AlphaFoldDB" id="A0A0B0P744"/>
<gene>
    <name evidence="1" type="ORF">F383_25278</name>
</gene>
<protein>
    <submittedName>
        <fullName evidence="1">Putative C57A7.06</fullName>
    </submittedName>
</protein>
<accession>A0A0B0P744</accession>
<evidence type="ECO:0000313" key="1">
    <source>
        <dbReference type="EMBL" id="KHG19954.1"/>
    </source>
</evidence>
<reference evidence="2" key="1">
    <citation type="submission" date="2014-09" db="EMBL/GenBank/DDBJ databases">
        <authorList>
            <person name="Mudge J."/>
            <person name="Ramaraj T."/>
            <person name="Lindquist I.E."/>
            <person name="Bharti A.K."/>
            <person name="Sundararajan A."/>
            <person name="Cameron C.T."/>
            <person name="Woodward J.E."/>
            <person name="May G.D."/>
            <person name="Brubaker C."/>
            <person name="Broadhvest J."/>
            <person name="Wilkins T.A."/>
        </authorList>
    </citation>
    <scope>NUCLEOTIDE SEQUENCE</scope>
    <source>
        <strain evidence="2">cv. AKA8401</strain>
    </source>
</reference>
<organism evidence="1 2">
    <name type="scientific">Gossypium arboreum</name>
    <name type="common">Tree cotton</name>
    <name type="synonym">Gossypium nanking</name>
    <dbReference type="NCBI Taxonomy" id="29729"/>
    <lineage>
        <taxon>Eukaryota</taxon>
        <taxon>Viridiplantae</taxon>
        <taxon>Streptophyta</taxon>
        <taxon>Embryophyta</taxon>
        <taxon>Tracheophyta</taxon>
        <taxon>Spermatophyta</taxon>
        <taxon>Magnoliopsida</taxon>
        <taxon>eudicotyledons</taxon>
        <taxon>Gunneridae</taxon>
        <taxon>Pentapetalae</taxon>
        <taxon>rosids</taxon>
        <taxon>malvids</taxon>
        <taxon>Malvales</taxon>
        <taxon>Malvaceae</taxon>
        <taxon>Malvoideae</taxon>
        <taxon>Gossypium</taxon>
    </lineage>
</organism>
<dbReference type="EMBL" id="KN414432">
    <property type="protein sequence ID" value="KHG19954.1"/>
    <property type="molecule type" value="Genomic_DNA"/>
</dbReference>
<proteinExistence type="predicted"/>
<sequence>MAVEPFGINKDTQIAHKLVQFQRPRRGLTCNQISMPLSQAGSYTKSYTMPMSQTWSYTITHIGILCHDICILTIPKVRTGLSDVVTRSIQAHKYCSHA</sequence>
<name>A0A0B0P744_GOSAR</name>